<feature type="region of interest" description="Disordered" evidence="1">
    <location>
        <begin position="74"/>
        <end position="104"/>
    </location>
</feature>
<feature type="compositionally biased region" description="Polar residues" evidence="1">
    <location>
        <begin position="77"/>
        <end position="91"/>
    </location>
</feature>
<gene>
    <name evidence="2" type="ORF">NE237_018146</name>
</gene>
<dbReference type="Proteomes" id="UP001141806">
    <property type="component" value="Unassembled WGS sequence"/>
</dbReference>
<proteinExistence type="predicted"/>
<evidence type="ECO:0000256" key="1">
    <source>
        <dbReference type="SAM" id="MobiDB-lite"/>
    </source>
</evidence>
<dbReference type="AlphaFoldDB" id="A0A9Q0QNQ4"/>
<name>A0A9Q0QNQ4_9MAGN</name>
<reference evidence="2" key="1">
    <citation type="journal article" date="2023" name="Plant J.">
        <title>The genome of the king protea, Protea cynaroides.</title>
        <authorList>
            <person name="Chang J."/>
            <person name="Duong T.A."/>
            <person name="Schoeman C."/>
            <person name="Ma X."/>
            <person name="Roodt D."/>
            <person name="Barker N."/>
            <person name="Li Z."/>
            <person name="Van de Peer Y."/>
            <person name="Mizrachi E."/>
        </authorList>
    </citation>
    <scope>NUCLEOTIDE SEQUENCE</scope>
    <source>
        <tissue evidence="2">Young leaves</tissue>
    </source>
</reference>
<dbReference type="EMBL" id="JAMYWD010000007">
    <property type="protein sequence ID" value="KAJ4966297.1"/>
    <property type="molecule type" value="Genomic_DNA"/>
</dbReference>
<evidence type="ECO:0000313" key="2">
    <source>
        <dbReference type="EMBL" id="KAJ4966297.1"/>
    </source>
</evidence>
<protein>
    <submittedName>
        <fullName evidence="2">Uncharacterized protein</fullName>
    </submittedName>
</protein>
<keyword evidence="3" id="KW-1185">Reference proteome</keyword>
<comment type="caution">
    <text evidence="2">The sequence shown here is derived from an EMBL/GenBank/DDBJ whole genome shotgun (WGS) entry which is preliminary data.</text>
</comment>
<organism evidence="2 3">
    <name type="scientific">Protea cynaroides</name>
    <dbReference type="NCBI Taxonomy" id="273540"/>
    <lineage>
        <taxon>Eukaryota</taxon>
        <taxon>Viridiplantae</taxon>
        <taxon>Streptophyta</taxon>
        <taxon>Embryophyta</taxon>
        <taxon>Tracheophyta</taxon>
        <taxon>Spermatophyta</taxon>
        <taxon>Magnoliopsida</taxon>
        <taxon>Proteales</taxon>
        <taxon>Proteaceae</taxon>
        <taxon>Protea</taxon>
    </lineage>
</organism>
<evidence type="ECO:0000313" key="3">
    <source>
        <dbReference type="Proteomes" id="UP001141806"/>
    </source>
</evidence>
<accession>A0A9Q0QNQ4</accession>
<sequence>MGGGVFELQMAVQVSEVNGHGRGGGAFPLPALSNSSISSPSSVGFGFIAEFGSRSFEKKLSKSLDRIPWNLLGADSRSFSPAVPQSTSSYKGRTLYGDGGKQNI</sequence>